<evidence type="ECO:0000256" key="2">
    <source>
        <dbReference type="SAM" id="SignalP"/>
    </source>
</evidence>
<evidence type="ECO:0000256" key="1">
    <source>
        <dbReference type="SAM" id="MobiDB-lite"/>
    </source>
</evidence>
<comment type="caution">
    <text evidence="3">The sequence shown here is derived from an EMBL/GenBank/DDBJ whole genome shotgun (WGS) entry which is preliminary data.</text>
</comment>
<dbReference type="EMBL" id="NVMX01000341">
    <property type="protein sequence ID" value="PDZ93884.1"/>
    <property type="molecule type" value="Genomic_DNA"/>
</dbReference>
<reference evidence="3 4" key="1">
    <citation type="submission" date="2017-09" db="EMBL/GenBank/DDBJ databases">
        <title>Large-scale bioinformatics analysis of Bacillus genomes uncovers conserved roles of natural products in bacterial physiology.</title>
        <authorList>
            <consortium name="Agbiome Team Llc"/>
            <person name="Bleich R.M."/>
            <person name="Grubbs K.J."/>
            <person name="Santa Maria K.C."/>
            <person name="Allen S.E."/>
            <person name="Farag S."/>
            <person name="Shank E.A."/>
            <person name="Bowers A."/>
        </authorList>
    </citation>
    <scope>NUCLEOTIDE SEQUENCE [LARGE SCALE GENOMIC DNA]</scope>
    <source>
        <strain evidence="3 4">AFS092789</strain>
    </source>
</reference>
<dbReference type="Gene3D" id="2.60.120.1060">
    <property type="entry name" value="NPCBM/NEW2 domain"/>
    <property type="match status" value="1"/>
</dbReference>
<evidence type="ECO:0008006" key="5">
    <source>
        <dbReference type="Google" id="ProtNLM"/>
    </source>
</evidence>
<keyword evidence="2" id="KW-0732">Signal</keyword>
<evidence type="ECO:0000313" key="4">
    <source>
        <dbReference type="Proteomes" id="UP000219922"/>
    </source>
</evidence>
<dbReference type="InterPro" id="IPR038637">
    <property type="entry name" value="NPCBM_sf"/>
</dbReference>
<proteinExistence type="predicted"/>
<sequence length="504" mass="55864">MKKVGLAIMSLSLALGAAACSKEETVSKEETGKKPEKQVEVSKTETSKTDTSKTENPKKEVEKEMNLIEATSVNKRNEVLYQNNKGKATLIGEAITIEGKILAAIQLDGELKNATIPDINLKFITDTGKDEELSKSSFSGYRFEKDSTILVYESSNKVDGTKIMRLDYSFNRNENKFPVDVKSLTFKEPTGTTNIPAVKMINTTNVTNSSNNSSTTTTSNNNLDIKKENDDYKMTINSINIDPATSKKLTISGKIESKKDMTIDNNKFHYKRPFVHEEGKASISVKQSQVFAGIPVDFSMTVDSNIPFGKDNSSIINFDFDGILLSFDAAKGKKYSGPIHLEELPILDDKEQIEVLGLDGFTAVNGEKYYNGLQSEKPYWNHGVSDTYQRATFGYTLGKEFKTLKFKLGAGEKFKGQGGTYEVFIYGDDFDSKGDGNPTGTPLLHEQVTSDSPMKDVTVDVSGIKKLYVYYHSNTIEHKDSLFNTTPDTGKGKVQLIMTDMKLQ</sequence>
<gene>
    <name evidence="3" type="ORF">CON36_36820</name>
</gene>
<dbReference type="PROSITE" id="PS51257">
    <property type="entry name" value="PROKAR_LIPOPROTEIN"/>
    <property type="match status" value="1"/>
</dbReference>
<dbReference type="AlphaFoldDB" id="A0A9X6SRM9"/>
<accession>A0A9X6SRM9</accession>
<feature type="region of interest" description="Disordered" evidence="1">
    <location>
        <begin position="22"/>
        <end position="58"/>
    </location>
</feature>
<dbReference type="Proteomes" id="UP000219922">
    <property type="component" value="Unassembled WGS sequence"/>
</dbReference>
<dbReference type="RefSeq" id="WP_098007473.1">
    <property type="nucleotide sequence ID" value="NZ_NVMX01000341.1"/>
</dbReference>
<feature type="signal peptide" evidence="2">
    <location>
        <begin position="1"/>
        <end position="19"/>
    </location>
</feature>
<name>A0A9X6SRM9_BACCE</name>
<feature type="chain" id="PRO_5040949803" description="Lipoprotein" evidence="2">
    <location>
        <begin position="20"/>
        <end position="504"/>
    </location>
</feature>
<evidence type="ECO:0000313" key="3">
    <source>
        <dbReference type="EMBL" id="PDZ93884.1"/>
    </source>
</evidence>
<protein>
    <recommendedName>
        <fullName evidence="5">Lipoprotein</fullName>
    </recommendedName>
</protein>
<organism evidence="3 4">
    <name type="scientific">Bacillus cereus</name>
    <dbReference type="NCBI Taxonomy" id="1396"/>
    <lineage>
        <taxon>Bacteria</taxon>
        <taxon>Bacillati</taxon>
        <taxon>Bacillota</taxon>
        <taxon>Bacilli</taxon>
        <taxon>Bacillales</taxon>
        <taxon>Bacillaceae</taxon>
        <taxon>Bacillus</taxon>
        <taxon>Bacillus cereus group</taxon>
    </lineage>
</organism>